<feature type="region of interest" description="Disordered" evidence="8">
    <location>
        <begin position="83"/>
        <end position="105"/>
    </location>
</feature>
<evidence type="ECO:0000256" key="4">
    <source>
        <dbReference type="ARBA" id="ARBA00023082"/>
    </source>
</evidence>
<dbReference type="EMBL" id="NCXO01000028">
    <property type="protein sequence ID" value="OSC33059.1"/>
    <property type="molecule type" value="Genomic_DNA"/>
</dbReference>
<evidence type="ECO:0000256" key="8">
    <source>
        <dbReference type="SAM" id="MobiDB-lite"/>
    </source>
</evidence>
<dbReference type="NCBIfam" id="TIGR02960">
    <property type="entry name" value="SigX5"/>
    <property type="match status" value="1"/>
</dbReference>
<feature type="domain" description="RNA polymerase sigma-70 region 2" evidence="9">
    <location>
        <begin position="19"/>
        <end position="80"/>
    </location>
</feature>
<evidence type="ECO:0000259" key="9">
    <source>
        <dbReference type="Pfam" id="PF04542"/>
    </source>
</evidence>
<protein>
    <recommendedName>
        <fullName evidence="7">RNA polymerase sigma factor</fullName>
    </recommendedName>
</protein>
<dbReference type="InterPro" id="IPR000838">
    <property type="entry name" value="RNA_pol_sigma70_ECF_CS"/>
</dbReference>
<dbReference type="InterPro" id="IPR013325">
    <property type="entry name" value="RNA_pol_sigma_r2"/>
</dbReference>
<comment type="similarity">
    <text evidence="1 7">Belongs to the sigma-70 factor family. ECF subfamily.</text>
</comment>
<dbReference type="AlphaFoldDB" id="A0AA91SR48"/>
<dbReference type="GO" id="GO:0016987">
    <property type="term" value="F:sigma factor activity"/>
    <property type="evidence" value="ECO:0007669"/>
    <property type="project" value="UniProtKB-KW"/>
</dbReference>
<gene>
    <name evidence="12" type="ORF">B8W67_12755</name>
</gene>
<dbReference type="CDD" id="cd06171">
    <property type="entry name" value="Sigma70_r4"/>
    <property type="match status" value="1"/>
</dbReference>
<dbReference type="SUPFAM" id="SSF54427">
    <property type="entry name" value="NTF2-like"/>
    <property type="match status" value="1"/>
</dbReference>
<dbReference type="InterPro" id="IPR007627">
    <property type="entry name" value="RNA_pol_sigma70_r2"/>
</dbReference>
<dbReference type="Gene3D" id="1.10.10.10">
    <property type="entry name" value="Winged helix-like DNA-binding domain superfamily/Winged helix DNA-binding domain"/>
    <property type="match status" value="1"/>
</dbReference>
<dbReference type="GO" id="GO:0006950">
    <property type="term" value="P:response to stress"/>
    <property type="evidence" value="ECO:0007669"/>
    <property type="project" value="UniProtKB-ARBA"/>
</dbReference>
<accession>A0AA91SR48</accession>
<dbReference type="GO" id="GO:0003677">
    <property type="term" value="F:DNA binding"/>
    <property type="evidence" value="ECO:0007669"/>
    <property type="project" value="UniProtKB-KW"/>
</dbReference>
<keyword evidence="13" id="KW-1185">Reference proteome</keyword>
<comment type="caution">
    <text evidence="12">The sequence shown here is derived from an EMBL/GenBank/DDBJ whole genome shotgun (WGS) entry which is preliminary data.</text>
</comment>
<feature type="domain" description="SnoaL-like" evidence="11">
    <location>
        <begin position="211"/>
        <end position="290"/>
    </location>
</feature>
<dbReference type="InterPro" id="IPR013324">
    <property type="entry name" value="RNA_pol_sigma_r3/r4-like"/>
</dbReference>
<evidence type="ECO:0000313" key="13">
    <source>
        <dbReference type="Proteomes" id="UP000193577"/>
    </source>
</evidence>
<name>A0AA91SR48_9MYCO</name>
<evidence type="ECO:0000256" key="2">
    <source>
        <dbReference type="ARBA" id="ARBA00011344"/>
    </source>
</evidence>
<dbReference type="Proteomes" id="UP000193577">
    <property type="component" value="Unassembled WGS sequence"/>
</dbReference>
<evidence type="ECO:0000256" key="5">
    <source>
        <dbReference type="ARBA" id="ARBA00023125"/>
    </source>
</evidence>
<dbReference type="InterPro" id="IPR013249">
    <property type="entry name" value="RNA_pol_sigma70_r4_t2"/>
</dbReference>
<dbReference type="InterPro" id="IPR039425">
    <property type="entry name" value="RNA_pol_sigma-70-like"/>
</dbReference>
<reference evidence="12 13" key="1">
    <citation type="submission" date="2017-04" db="EMBL/GenBank/DDBJ databases">
        <title>The new phylogeny of genus Mycobacterium.</title>
        <authorList>
            <person name="Tortoli E."/>
            <person name="Trovato A."/>
            <person name="Cirillo D.M."/>
        </authorList>
    </citation>
    <scope>NUCLEOTIDE SEQUENCE [LARGE SCALE GENOMIC DNA]</scope>
    <source>
        <strain evidence="12 13">KCTC 19819</strain>
    </source>
</reference>
<dbReference type="InterPro" id="IPR014305">
    <property type="entry name" value="RNA_pol_sigma-G_actinobac"/>
</dbReference>
<keyword evidence="6 7" id="KW-0804">Transcription</keyword>
<keyword evidence="5 7" id="KW-0238">DNA-binding</keyword>
<feature type="domain" description="RNA polymerase sigma factor 70 region 4 type 2" evidence="10">
    <location>
        <begin position="138"/>
        <end position="189"/>
    </location>
</feature>
<dbReference type="Pfam" id="PF04542">
    <property type="entry name" value="Sigma70_r2"/>
    <property type="match status" value="1"/>
</dbReference>
<dbReference type="GO" id="GO:0006352">
    <property type="term" value="P:DNA-templated transcription initiation"/>
    <property type="evidence" value="ECO:0007669"/>
    <property type="project" value="InterPro"/>
</dbReference>
<comment type="subunit">
    <text evidence="2">Interacts transiently with the RNA polymerase catalytic core formed by RpoA, RpoB, RpoC and RpoZ (2 alpha, 1 beta, 1 beta' and 1 omega subunit) to form the RNA polymerase holoenzyme that can initiate transcription.</text>
</comment>
<sequence>MSVSPRLDDQGRLAALAPFRREIRAHCYRMTGCVHDAEDLTQETYLRAWRAFGDFDHRSSPRTWLYRIATNVCLTHLGQRPRRPLPTGLGAPPADPRRRPDGDGATAWLEPIPDTWLWTAAPVDPGEHTISRDSVRIAFIAALHHLRSRPRAVLLLRDVVGCTAREVAETLGMSVAGVNSTLHRARARLGAVDAATVPAHPESPADRRLLDAYLDAFERYDMAALVEVLAADAVWEMPPFPGWYRGAAAIVTVIATWCPARGPGDMILRRTAANGLPVFAVYLRGADGVHRAFQVQQLHTGPDGVGRVTAWFAPELFAAFGLPATL</sequence>
<dbReference type="InterPro" id="IPR014284">
    <property type="entry name" value="RNA_pol_sigma-70_dom"/>
</dbReference>
<dbReference type="Pfam" id="PF08281">
    <property type="entry name" value="Sigma70_r4_2"/>
    <property type="match status" value="1"/>
</dbReference>
<evidence type="ECO:0000259" key="10">
    <source>
        <dbReference type="Pfam" id="PF08281"/>
    </source>
</evidence>
<evidence type="ECO:0000256" key="3">
    <source>
        <dbReference type="ARBA" id="ARBA00023015"/>
    </source>
</evidence>
<dbReference type="PROSITE" id="PS01063">
    <property type="entry name" value="SIGMA70_ECF"/>
    <property type="match status" value="1"/>
</dbReference>
<dbReference type="SUPFAM" id="SSF88946">
    <property type="entry name" value="Sigma2 domain of RNA polymerase sigma factors"/>
    <property type="match status" value="1"/>
</dbReference>
<keyword evidence="4 7" id="KW-0731">Sigma factor</keyword>
<evidence type="ECO:0000256" key="7">
    <source>
        <dbReference type="RuleBase" id="RU000716"/>
    </source>
</evidence>
<dbReference type="PANTHER" id="PTHR43133:SF65">
    <property type="entry name" value="ECF RNA POLYMERASE SIGMA FACTOR SIGG"/>
    <property type="match status" value="1"/>
</dbReference>
<dbReference type="Gene3D" id="3.10.450.50">
    <property type="match status" value="1"/>
</dbReference>
<dbReference type="InterPro" id="IPR032710">
    <property type="entry name" value="NTF2-like_dom_sf"/>
</dbReference>
<proteinExistence type="inferred from homology"/>
<dbReference type="NCBIfam" id="TIGR02937">
    <property type="entry name" value="sigma70-ECF"/>
    <property type="match status" value="1"/>
</dbReference>
<dbReference type="SUPFAM" id="SSF88659">
    <property type="entry name" value="Sigma3 and sigma4 domains of RNA polymerase sigma factors"/>
    <property type="match status" value="1"/>
</dbReference>
<dbReference type="RefSeq" id="WP_069393601.1">
    <property type="nucleotide sequence ID" value="NZ_AP022594.1"/>
</dbReference>
<dbReference type="NCBIfam" id="NF006089">
    <property type="entry name" value="PRK08241.1"/>
    <property type="match status" value="1"/>
</dbReference>
<dbReference type="Pfam" id="PF12680">
    <property type="entry name" value="SnoaL_2"/>
    <property type="match status" value="1"/>
</dbReference>
<evidence type="ECO:0000256" key="6">
    <source>
        <dbReference type="ARBA" id="ARBA00023163"/>
    </source>
</evidence>
<evidence type="ECO:0000313" key="12">
    <source>
        <dbReference type="EMBL" id="OSC33059.1"/>
    </source>
</evidence>
<evidence type="ECO:0000256" key="1">
    <source>
        <dbReference type="ARBA" id="ARBA00010641"/>
    </source>
</evidence>
<dbReference type="PANTHER" id="PTHR43133">
    <property type="entry name" value="RNA POLYMERASE ECF-TYPE SIGMA FACTO"/>
    <property type="match status" value="1"/>
</dbReference>
<dbReference type="Gene3D" id="1.10.1740.10">
    <property type="match status" value="1"/>
</dbReference>
<dbReference type="InterPro" id="IPR037401">
    <property type="entry name" value="SnoaL-like"/>
</dbReference>
<organism evidence="12 13">
    <name type="scientific">Mycolicibacillus koreensis</name>
    <dbReference type="NCBI Taxonomy" id="1069220"/>
    <lineage>
        <taxon>Bacteria</taxon>
        <taxon>Bacillati</taxon>
        <taxon>Actinomycetota</taxon>
        <taxon>Actinomycetes</taxon>
        <taxon>Mycobacteriales</taxon>
        <taxon>Mycobacteriaceae</taxon>
        <taxon>Mycolicibacillus</taxon>
    </lineage>
</organism>
<evidence type="ECO:0000259" key="11">
    <source>
        <dbReference type="Pfam" id="PF12680"/>
    </source>
</evidence>
<dbReference type="InterPro" id="IPR036388">
    <property type="entry name" value="WH-like_DNA-bd_sf"/>
</dbReference>
<keyword evidence="3 7" id="KW-0805">Transcription regulation</keyword>